<dbReference type="Pfam" id="PF00535">
    <property type="entry name" value="Glycos_transf_2"/>
    <property type="match status" value="1"/>
</dbReference>
<keyword evidence="2" id="KW-1133">Transmembrane helix</keyword>
<comment type="similarity">
    <text evidence="1">Belongs to the glycosyltransferase 2 family. WaaE/KdtX subfamily.</text>
</comment>
<keyword evidence="2" id="KW-0812">Transmembrane</keyword>
<dbReference type="EMBL" id="JAQQKV010000001">
    <property type="protein sequence ID" value="MDC7675855.1"/>
    <property type="molecule type" value="Genomic_DNA"/>
</dbReference>
<organism evidence="4 5">
    <name type="scientific">Asticcacaulis machinosus</name>
    <dbReference type="NCBI Taxonomy" id="2984211"/>
    <lineage>
        <taxon>Bacteria</taxon>
        <taxon>Pseudomonadati</taxon>
        <taxon>Pseudomonadota</taxon>
        <taxon>Alphaproteobacteria</taxon>
        <taxon>Caulobacterales</taxon>
        <taxon>Caulobacteraceae</taxon>
        <taxon>Asticcacaulis</taxon>
    </lineage>
</organism>
<evidence type="ECO:0000313" key="5">
    <source>
        <dbReference type="Proteomes" id="UP001218579"/>
    </source>
</evidence>
<dbReference type="PANTHER" id="PTHR43630">
    <property type="entry name" value="POLY-BETA-1,6-N-ACETYL-D-GLUCOSAMINE SYNTHASE"/>
    <property type="match status" value="1"/>
</dbReference>
<evidence type="ECO:0000259" key="3">
    <source>
        <dbReference type="Pfam" id="PF00535"/>
    </source>
</evidence>
<reference evidence="4 5" key="1">
    <citation type="submission" date="2023-01" db="EMBL/GenBank/DDBJ databases">
        <title>Novel species of the genus Asticcacaulis isolated from rivers.</title>
        <authorList>
            <person name="Lu H."/>
        </authorList>
    </citation>
    <scope>NUCLEOTIDE SEQUENCE [LARGE SCALE GENOMIC DNA]</scope>
    <source>
        <strain evidence="4 5">LKC15W</strain>
    </source>
</reference>
<keyword evidence="5" id="KW-1185">Reference proteome</keyword>
<proteinExistence type="inferred from homology"/>
<dbReference type="InterPro" id="IPR001173">
    <property type="entry name" value="Glyco_trans_2-like"/>
</dbReference>
<accession>A0ABT5HHY2</accession>
<keyword evidence="2" id="KW-0472">Membrane</keyword>
<dbReference type="CDD" id="cd02511">
    <property type="entry name" value="Beta4Glucosyltransferase"/>
    <property type="match status" value="1"/>
</dbReference>
<dbReference type="Gene3D" id="3.90.550.10">
    <property type="entry name" value="Spore Coat Polysaccharide Biosynthesis Protein SpsA, Chain A"/>
    <property type="match status" value="1"/>
</dbReference>
<dbReference type="RefSeq" id="WP_272744173.1">
    <property type="nucleotide sequence ID" value="NZ_JAQQKV010000001.1"/>
</dbReference>
<comment type="caution">
    <text evidence="4">The sequence shown here is derived from an EMBL/GenBank/DDBJ whole genome shotgun (WGS) entry which is preliminary data.</text>
</comment>
<dbReference type="PANTHER" id="PTHR43630:SF2">
    <property type="entry name" value="GLYCOSYLTRANSFERASE"/>
    <property type="match status" value="1"/>
</dbReference>
<feature type="transmembrane region" description="Helical" evidence="2">
    <location>
        <begin position="229"/>
        <end position="246"/>
    </location>
</feature>
<sequence>MTDAHSALPLSCYIRTHNEARNIENVVRAALSVADEVIVIDAGSNDGTAQIAEAAGAKVIHNPWPGNGFQKRIGEEACRHDWLLDIDGDEVITPELAAEIRALFAQGEPPASVYEIKMVHAPPAGEPWWGFNPSFRRKLYDRRKYRMPEHKIWDQLPIPKNEAVPTLKGILLHYAFKDVEHVVAKYNGRSTARARDGKRKSKASLKLRLWFGLPVYFLKQFAGRGLWRAGTYGLIFAVLSAYMRWLRDAKMYEAILFEERAKARR</sequence>
<name>A0ABT5HHY2_9CAUL</name>
<evidence type="ECO:0000256" key="2">
    <source>
        <dbReference type="SAM" id="Phobius"/>
    </source>
</evidence>
<gene>
    <name evidence="4" type="ORF">PQU98_06930</name>
</gene>
<dbReference type="SUPFAM" id="SSF53448">
    <property type="entry name" value="Nucleotide-diphospho-sugar transferases"/>
    <property type="match status" value="1"/>
</dbReference>
<dbReference type="InterPro" id="IPR029044">
    <property type="entry name" value="Nucleotide-diphossugar_trans"/>
</dbReference>
<dbReference type="Proteomes" id="UP001218579">
    <property type="component" value="Unassembled WGS sequence"/>
</dbReference>
<evidence type="ECO:0000256" key="1">
    <source>
        <dbReference type="ARBA" id="ARBA00038494"/>
    </source>
</evidence>
<protein>
    <submittedName>
        <fullName evidence="4">Glycosyltransferase family 2 protein</fullName>
    </submittedName>
</protein>
<evidence type="ECO:0000313" key="4">
    <source>
        <dbReference type="EMBL" id="MDC7675855.1"/>
    </source>
</evidence>
<feature type="domain" description="Glycosyltransferase 2-like" evidence="3">
    <location>
        <begin position="11"/>
        <end position="116"/>
    </location>
</feature>